<dbReference type="KEGG" id="scia:HUG15_08195"/>
<dbReference type="EMBL" id="CP054705">
    <property type="protein sequence ID" value="QQK75564.1"/>
    <property type="molecule type" value="Genomic_DNA"/>
</dbReference>
<reference evidence="1 2" key="1">
    <citation type="submission" date="2020-06" db="EMBL/GenBank/DDBJ databases">
        <title>Genomic analysis of Salicibibacter sp. NKC5-3.</title>
        <authorList>
            <person name="Oh Y.J."/>
        </authorList>
    </citation>
    <scope>NUCLEOTIDE SEQUENCE [LARGE SCALE GENOMIC DNA]</scope>
    <source>
        <strain evidence="1 2">NKC5-3</strain>
    </source>
</reference>
<dbReference type="Proteomes" id="UP000595823">
    <property type="component" value="Chromosome"/>
</dbReference>
<proteinExistence type="predicted"/>
<organism evidence="1 2">
    <name type="scientific">Salicibibacter cibarius</name>
    <dbReference type="NCBI Taxonomy" id="2743000"/>
    <lineage>
        <taxon>Bacteria</taxon>
        <taxon>Bacillati</taxon>
        <taxon>Bacillota</taxon>
        <taxon>Bacilli</taxon>
        <taxon>Bacillales</taxon>
        <taxon>Bacillaceae</taxon>
        <taxon>Salicibibacter</taxon>
    </lineage>
</organism>
<name>A0A7T6Z257_9BACI</name>
<dbReference type="AlphaFoldDB" id="A0A7T6Z257"/>
<evidence type="ECO:0000313" key="1">
    <source>
        <dbReference type="EMBL" id="QQK75564.1"/>
    </source>
</evidence>
<gene>
    <name evidence="1" type="ORF">HUG15_08195</name>
</gene>
<dbReference type="RefSeq" id="WP_200128201.1">
    <property type="nucleotide sequence ID" value="NZ_CP054705.1"/>
</dbReference>
<keyword evidence="2" id="KW-1185">Reference proteome</keyword>
<accession>A0A7T6Z257</accession>
<sequence length="50" mass="5607">MKVKILNAVSAGGLEKKINQFIIENEQVEIKNIQITAGYQNTVALIVYEE</sequence>
<evidence type="ECO:0000313" key="2">
    <source>
        <dbReference type="Proteomes" id="UP000595823"/>
    </source>
</evidence>
<protein>
    <submittedName>
        <fullName evidence="1">Uncharacterized protein</fullName>
    </submittedName>
</protein>